<proteinExistence type="predicted"/>
<name>A0A524RNT7_9CHRO</name>
<organism evidence="1 2">
    <name type="scientific">Aphanocapsa feldmannii 277cV</name>
    <dbReference type="NCBI Taxonomy" id="2507553"/>
    <lineage>
        <taxon>Bacteria</taxon>
        <taxon>Bacillati</taxon>
        <taxon>Cyanobacteriota</taxon>
        <taxon>Cyanophyceae</taxon>
        <taxon>Oscillatoriophycideae</taxon>
        <taxon>Chroococcales</taxon>
        <taxon>Microcystaceae</taxon>
        <taxon>Aphanocapsa</taxon>
    </lineage>
</organism>
<comment type="caution">
    <text evidence="1">The sequence shown here is derived from an EMBL/GenBank/DDBJ whole genome shotgun (WGS) entry which is preliminary data.</text>
</comment>
<dbReference type="AlphaFoldDB" id="A0A524RNT7"/>
<evidence type="ECO:0000313" key="2">
    <source>
        <dbReference type="Proteomes" id="UP000317990"/>
    </source>
</evidence>
<gene>
    <name evidence="1" type="ORF">ERJ67_05040</name>
</gene>
<protein>
    <submittedName>
        <fullName evidence="1">Uncharacterized protein</fullName>
    </submittedName>
</protein>
<sequence>MEGGYKNKGNSFWNPRWEAWARNLCSDQGKIVVKVDVKNAKDKTWHLTGSGKREDSGYGRVRGVYYCKDLSDRDTRFDATPDLVLTPSSLSVSEGGSGSYTVALAGPPSAAVTVTISSGSGVTLDTDADTNGNQNTLSFPTVNWNTPQTVVVRSEQDDDAVDETVTLSHRASGGDYGSVTADLSVTVRDDETAALLLTPSSLTVSEGGSGSYTVALASQPTDTVTVTISSGSGVVTRDTDPVSNGNQNSLTFSTQTGAHHRQCRWEVGRMMTRSMTP</sequence>
<evidence type="ECO:0000313" key="1">
    <source>
        <dbReference type="EMBL" id="TGG93001.1"/>
    </source>
</evidence>
<dbReference type="Proteomes" id="UP000317990">
    <property type="component" value="Unassembled WGS sequence"/>
</dbReference>
<reference evidence="1 2" key="1">
    <citation type="journal article" date="2019" name="mSystems">
        <title>Life at home and on the roam: Genomic adaptions reflect the dual lifestyle of an intracellular, facultative symbiont.</title>
        <authorList>
            <person name="Burgsdorf I."/>
        </authorList>
    </citation>
    <scope>NUCLEOTIDE SEQUENCE [LARGE SCALE GENOMIC DNA]</scope>
    <source>
        <strain evidence="1">277cV</strain>
    </source>
</reference>
<accession>A0A524RNT7</accession>
<dbReference type="EMBL" id="SRMO01000056">
    <property type="protein sequence ID" value="TGG93001.1"/>
    <property type="molecule type" value="Genomic_DNA"/>
</dbReference>